<proteinExistence type="predicted"/>
<name>A0ABP1G0E3_9CHLO</name>
<feature type="compositionally biased region" description="Polar residues" evidence="1">
    <location>
        <begin position="239"/>
        <end position="253"/>
    </location>
</feature>
<organism evidence="2 3">
    <name type="scientific">Coccomyxa viridis</name>
    <dbReference type="NCBI Taxonomy" id="1274662"/>
    <lineage>
        <taxon>Eukaryota</taxon>
        <taxon>Viridiplantae</taxon>
        <taxon>Chlorophyta</taxon>
        <taxon>core chlorophytes</taxon>
        <taxon>Trebouxiophyceae</taxon>
        <taxon>Trebouxiophyceae incertae sedis</taxon>
        <taxon>Coccomyxaceae</taxon>
        <taxon>Coccomyxa</taxon>
    </lineage>
</organism>
<sequence length="422" mass="44691">MNPYEKAREERIKRNNAMLAQLEIRQHAQDLAAPVAAAAEAQARKLADKRAQLAAVEPRQRSKRTSAAQAKAALRKQAEALERGSDSGSDAADSAVESEEPSADDISVGRGRKRKPAADVEDDYDPLEDHSDAQNAASSASEAEASDESSGDLHSSERPRAKRSMAGRQGQKDSSGRQKRASRRKEALVPAHTAPDVSGSEEDDYELQQALAMSLLDSQLPSKPGAAQKQPAAAPVGSVQATAQLGSTSQQKPSVKKEVIASDGEPEALTLDVDDIKSAEGEASRDRASLPESSGAAQLQRPVGKITAAGKSRAATSDGQAAKKGKATAGIEESGGSKGRKRLAKGKAIEIYNPADINKAFDLISNGSSSIREHMLQKVWDDVRGGKLDQLACNNMMTFAADITGTDKLDRAAFSNLCEHFT</sequence>
<dbReference type="PROSITE" id="PS50330">
    <property type="entry name" value="UIM"/>
    <property type="match status" value="1"/>
</dbReference>
<dbReference type="InterPro" id="IPR003903">
    <property type="entry name" value="UIM_dom"/>
</dbReference>
<evidence type="ECO:0000313" key="2">
    <source>
        <dbReference type="EMBL" id="CAL5225609.1"/>
    </source>
</evidence>
<dbReference type="EMBL" id="CAXHTA020000012">
    <property type="protein sequence ID" value="CAL5225609.1"/>
    <property type="molecule type" value="Genomic_DNA"/>
</dbReference>
<feature type="compositionally biased region" description="Low complexity" evidence="1">
    <location>
        <begin position="319"/>
        <end position="330"/>
    </location>
</feature>
<feature type="compositionally biased region" description="Low complexity" evidence="1">
    <location>
        <begin position="221"/>
        <end position="235"/>
    </location>
</feature>
<feature type="region of interest" description="Disordered" evidence="1">
    <location>
        <begin position="52"/>
        <end position="342"/>
    </location>
</feature>
<protein>
    <submittedName>
        <fullName evidence="2">G8463 protein</fullName>
    </submittedName>
</protein>
<reference evidence="2 3" key="1">
    <citation type="submission" date="2024-06" db="EMBL/GenBank/DDBJ databases">
        <authorList>
            <person name="Kraege A."/>
            <person name="Thomma B."/>
        </authorList>
    </citation>
    <scope>NUCLEOTIDE SEQUENCE [LARGE SCALE GENOMIC DNA]</scope>
</reference>
<feature type="compositionally biased region" description="Basic and acidic residues" evidence="1">
    <location>
        <begin position="274"/>
        <end position="289"/>
    </location>
</feature>
<gene>
    <name evidence="2" type="primary">g8463</name>
    <name evidence="2" type="ORF">VP750_LOCUS7268</name>
</gene>
<comment type="caution">
    <text evidence="2">The sequence shown here is derived from an EMBL/GenBank/DDBJ whole genome shotgun (WGS) entry which is preliminary data.</text>
</comment>
<evidence type="ECO:0000313" key="3">
    <source>
        <dbReference type="Proteomes" id="UP001497392"/>
    </source>
</evidence>
<keyword evidence="3" id="KW-1185">Reference proteome</keyword>
<dbReference type="Proteomes" id="UP001497392">
    <property type="component" value="Unassembled WGS sequence"/>
</dbReference>
<accession>A0ABP1G0E3</accession>
<feature type="compositionally biased region" description="Low complexity" evidence="1">
    <location>
        <begin position="133"/>
        <end position="143"/>
    </location>
</feature>
<feature type="compositionally biased region" description="Low complexity" evidence="1">
    <location>
        <begin position="86"/>
        <end position="95"/>
    </location>
</feature>
<evidence type="ECO:0000256" key="1">
    <source>
        <dbReference type="SAM" id="MobiDB-lite"/>
    </source>
</evidence>
<feature type="compositionally biased region" description="Basic and acidic residues" evidence="1">
    <location>
        <begin position="76"/>
        <end position="85"/>
    </location>
</feature>